<name>A0AAN8RJ38_9PEZI</name>
<dbReference type="AlphaFoldDB" id="A0AAN8RJ38"/>
<proteinExistence type="predicted"/>
<evidence type="ECO:0000313" key="3">
    <source>
        <dbReference type="Proteomes" id="UP001313282"/>
    </source>
</evidence>
<comment type="caution">
    <text evidence="2">The sequence shown here is derived from an EMBL/GenBank/DDBJ whole genome shotgun (WGS) entry which is preliminary data.</text>
</comment>
<organism evidence="2 3">
    <name type="scientific">Orbilia javanica</name>
    <dbReference type="NCBI Taxonomy" id="47235"/>
    <lineage>
        <taxon>Eukaryota</taxon>
        <taxon>Fungi</taxon>
        <taxon>Dikarya</taxon>
        <taxon>Ascomycota</taxon>
        <taxon>Pezizomycotina</taxon>
        <taxon>Orbiliomycetes</taxon>
        <taxon>Orbiliales</taxon>
        <taxon>Orbiliaceae</taxon>
        <taxon>Orbilia</taxon>
    </lineage>
</organism>
<protein>
    <submittedName>
        <fullName evidence="2">Uncharacterized protein</fullName>
    </submittedName>
</protein>
<keyword evidence="3" id="KW-1185">Reference proteome</keyword>
<evidence type="ECO:0000313" key="2">
    <source>
        <dbReference type="EMBL" id="KAK6330105.1"/>
    </source>
</evidence>
<evidence type="ECO:0000256" key="1">
    <source>
        <dbReference type="SAM" id="SignalP"/>
    </source>
</evidence>
<dbReference type="EMBL" id="JAVHNR010000012">
    <property type="protein sequence ID" value="KAK6330105.1"/>
    <property type="molecule type" value="Genomic_DNA"/>
</dbReference>
<sequence>MLFGSLVVGLSFVAASSASALERRAGCNADNCLRALRATQIAGRLEAASSACNSFWVHTVTPALVTETATLVSPTTITSISLTTETSTVETDTLTSTVFDVATVQGDPTSTKTVYTISNPPAKKVKRCTSTTDTFPSWASACSGAVRFTSACSCIGVTTAVTVTAPVPTTTVTSTSIVSISTTTTSTDVSSLTATSTETVTSVTSTETVGSVATAYASQFKLRVIWTQNLANERYAKIINSNGVDFLVPVASTDSPTIFSLSSTGALYSIDGGVYRAAYVPTPSSGSVGISLRVANVIPTDSTQLICSVSESDDALTCGVGTVEGWSPARWSANSSGIYVYRTTDPTYNAIRAVPA</sequence>
<dbReference type="Proteomes" id="UP001313282">
    <property type="component" value="Unassembled WGS sequence"/>
</dbReference>
<reference evidence="2 3" key="1">
    <citation type="submission" date="2019-10" db="EMBL/GenBank/DDBJ databases">
        <authorList>
            <person name="Palmer J.M."/>
        </authorList>
    </citation>
    <scope>NUCLEOTIDE SEQUENCE [LARGE SCALE GENOMIC DNA]</scope>
    <source>
        <strain evidence="2 3">TWF718</strain>
    </source>
</reference>
<gene>
    <name evidence="2" type="ORF">TWF718_003533</name>
</gene>
<feature type="signal peptide" evidence="1">
    <location>
        <begin position="1"/>
        <end position="18"/>
    </location>
</feature>
<accession>A0AAN8RJ38</accession>
<feature type="chain" id="PRO_5042820860" evidence="1">
    <location>
        <begin position="19"/>
        <end position="356"/>
    </location>
</feature>
<keyword evidence="1" id="KW-0732">Signal</keyword>